<sequence>MCQPVSDFGYRLRRHLRQFRGFRVLSAKAVGEQRAGLAAQSVDMLVHLLRRYDGIRQHSLGEYLAGKGGDAPLAQALYP</sequence>
<gene>
    <name evidence="1" type="ORF">SDC9_160503</name>
</gene>
<protein>
    <submittedName>
        <fullName evidence="1">Uncharacterized protein</fullName>
    </submittedName>
</protein>
<organism evidence="1">
    <name type="scientific">bioreactor metagenome</name>
    <dbReference type="NCBI Taxonomy" id="1076179"/>
    <lineage>
        <taxon>unclassified sequences</taxon>
        <taxon>metagenomes</taxon>
        <taxon>ecological metagenomes</taxon>
    </lineage>
</organism>
<dbReference type="AlphaFoldDB" id="A0A645FLW3"/>
<evidence type="ECO:0000313" key="1">
    <source>
        <dbReference type="EMBL" id="MPN13183.1"/>
    </source>
</evidence>
<comment type="caution">
    <text evidence="1">The sequence shown here is derived from an EMBL/GenBank/DDBJ whole genome shotgun (WGS) entry which is preliminary data.</text>
</comment>
<accession>A0A645FLW3</accession>
<reference evidence="1" key="1">
    <citation type="submission" date="2019-08" db="EMBL/GenBank/DDBJ databases">
        <authorList>
            <person name="Kucharzyk K."/>
            <person name="Murdoch R.W."/>
            <person name="Higgins S."/>
            <person name="Loffler F."/>
        </authorList>
    </citation>
    <scope>NUCLEOTIDE SEQUENCE</scope>
</reference>
<dbReference type="EMBL" id="VSSQ01059656">
    <property type="protein sequence ID" value="MPN13183.1"/>
    <property type="molecule type" value="Genomic_DNA"/>
</dbReference>
<proteinExistence type="predicted"/>
<name>A0A645FLW3_9ZZZZ</name>